<keyword evidence="2" id="KW-1185">Reference proteome</keyword>
<evidence type="ECO:0000313" key="2">
    <source>
        <dbReference type="Proteomes" id="UP000535182"/>
    </source>
</evidence>
<sequence>MANALPREQFGAVQTECLNSNQQLALLRGGDRKALDLKHIWSARFVDHDCFHIWHGLSPDWVKREVGW</sequence>
<gene>
    <name evidence="1" type="ORF">HDF14_000246</name>
</gene>
<reference evidence="1 2" key="1">
    <citation type="submission" date="2020-08" db="EMBL/GenBank/DDBJ databases">
        <title>Genomic Encyclopedia of Type Strains, Phase IV (KMG-V): Genome sequencing to study the core and pangenomes of soil and plant-associated prokaryotes.</title>
        <authorList>
            <person name="Whitman W."/>
        </authorList>
    </citation>
    <scope>NUCLEOTIDE SEQUENCE [LARGE SCALE GENOMIC DNA]</scope>
    <source>
        <strain evidence="1 2">X5P2</strain>
    </source>
</reference>
<dbReference type="EMBL" id="JACHEB010000001">
    <property type="protein sequence ID" value="MBB5326652.1"/>
    <property type="molecule type" value="Genomic_DNA"/>
</dbReference>
<protein>
    <submittedName>
        <fullName evidence="1">Uncharacterized protein</fullName>
    </submittedName>
</protein>
<name>A0A9X0QAA3_9BACT</name>
<dbReference type="RefSeq" id="WP_221304505.1">
    <property type="nucleotide sequence ID" value="NZ_JACHEB010000001.1"/>
</dbReference>
<organism evidence="1 2">
    <name type="scientific">Tunturiibacter gelidiferens</name>
    <dbReference type="NCBI Taxonomy" id="3069689"/>
    <lineage>
        <taxon>Bacteria</taxon>
        <taxon>Pseudomonadati</taxon>
        <taxon>Acidobacteriota</taxon>
        <taxon>Terriglobia</taxon>
        <taxon>Terriglobales</taxon>
        <taxon>Acidobacteriaceae</taxon>
        <taxon>Tunturiibacter</taxon>
    </lineage>
</organism>
<accession>A0A9X0QAA3</accession>
<proteinExistence type="predicted"/>
<dbReference type="AlphaFoldDB" id="A0A9X0QAA3"/>
<dbReference type="Proteomes" id="UP000535182">
    <property type="component" value="Unassembled WGS sequence"/>
</dbReference>
<evidence type="ECO:0000313" key="1">
    <source>
        <dbReference type="EMBL" id="MBB5326652.1"/>
    </source>
</evidence>
<comment type="caution">
    <text evidence="1">The sequence shown here is derived from an EMBL/GenBank/DDBJ whole genome shotgun (WGS) entry which is preliminary data.</text>
</comment>